<dbReference type="OrthoDB" id="2157530at2759"/>
<evidence type="ECO:0000313" key="4">
    <source>
        <dbReference type="Proteomes" id="UP000799429"/>
    </source>
</evidence>
<dbReference type="Pfam" id="PF06985">
    <property type="entry name" value="HET"/>
    <property type="match status" value="1"/>
</dbReference>
<reference evidence="3" key="1">
    <citation type="journal article" date="2020" name="Stud. Mycol.">
        <title>101 Dothideomycetes genomes: a test case for predicting lifestyles and emergence of pathogens.</title>
        <authorList>
            <person name="Haridas S."/>
            <person name="Albert R."/>
            <person name="Binder M."/>
            <person name="Bloem J."/>
            <person name="Labutti K."/>
            <person name="Salamov A."/>
            <person name="Andreopoulos B."/>
            <person name="Baker S."/>
            <person name="Barry K."/>
            <person name="Bills G."/>
            <person name="Bluhm B."/>
            <person name="Cannon C."/>
            <person name="Castanera R."/>
            <person name="Culley D."/>
            <person name="Daum C."/>
            <person name="Ezra D."/>
            <person name="Gonzalez J."/>
            <person name="Henrissat B."/>
            <person name="Kuo A."/>
            <person name="Liang C."/>
            <person name="Lipzen A."/>
            <person name="Lutzoni F."/>
            <person name="Magnuson J."/>
            <person name="Mondo S."/>
            <person name="Nolan M."/>
            <person name="Ohm R."/>
            <person name="Pangilinan J."/>
            <person name="Park H.-J."/>
            <person name="Ramirez L."/>
            <person name="Alfaro M."/>
            <person name="Sun H."/>
            <person name="Tritt A."/>
            <person name="Yoshinaga Y."/>
            <person name="Zwiers L.-H."/>
            <person name="Turgeon B."/>
            <person name="Goodwin S."/>
            <person name="Spatafora J."/>
            <person name="Crous P."/>
            <person name="Grigoriev I."/>
        </authorList>
    </citation>
    <scope>NUCLEOTIDE SEQUENCE</scope>
    <source>
        <strain evidence="3">CBS 101060</strain>
    </source>
</reference>
<comment type="caution">
    <text evidence="3">The sequence shown here is derived from an EMBL/GenBank/DDBJ whole genome shotgun (WGS) entry which is preliminary data.</text>
</comment>
<keyword evidence="1" id="KW-1133">Transmembrane helix</keyword>
<dbReference type="InterPro" id="IPR010730">
    <property type="entry name" value="HET"/>
</dbReference>
<protein>
    <recommendedName>
        <fullName evidence="2">Heterokaryon incompatibility domain-containing protein</fullName>
    </recommendedName>
</protein>
<dbReference type="InterPro" id="IPR052895">
    <property type="entry name" value="HetReg/Transcr_Mod"/>
</dbReference>
<evidence type="ECO:0000313" key="3">
    <source>
        <dbReference type="EMBL" id="KAF2838755.1"/>
    </source>
</evidence>
<feature type="domain" description="Heterokaryon incompatibility" evidence="2">
    <location>
        <begin position="114"/>
        <end position="262"/>
    </location>
</feature>
<keyword evidence="1" id="KW-0812">Transmembrane</keyword>
<dbReference type="Proteomes" id="UP000799429">
    <property type="component" value="Unassembled WGS sequence"/>
</dbReference>
<dbReference type="AlphaFoldDB" id="A0A9P4VQV9"/>
<sequence length="664" mass="74413">MEDHLAFMNLADASLGWTKDLETLVNLSDKLPGLKIILIGVTQMAIGFAIASLGFSMMFIGGLLKLFGLSGHSYQFEPLPNERTIRLFELHPGAGVQPVVGRLRFAKLDRAPPYEAVSYVSDEPRDAEEVVCNGKSLEVSMNLYAALQRVRLQNRPRMLWVDQVCMDQKNDKERGQQMMLMGDIFTHADDVLVWLGENEDDDADLAFGLIKELNAHFLDLVQGKGKKKRTTQSIPEITPDQLTRADDHKWNALSNLLCRAWFNDIFIIRQIGVASSAEIMCGDYAVDWRELVISASWIIRKAPQLEAKYQLRLDNIVQLSQGFRVEPDDITFLDVLQRSRHYNSFDPRDKVFALLDHPSASTPPGQIQPDYTKPVLEIYWEVAVKLLAQTKSLALLSHVQRTAHNDKLHADFPSWLPRWDLHSDCNILGTSSSYYTASGTSSPIPTKSDTWSILITRGLLFDTITKACKPLRSRDFAIHPSSTSPPRRRTTHKPHAVATLWKECGAHSPDHIYPTRENETRVFSLTLTAGLNDRQQPADPDVLHHTADFSAYWLQACEPGNKSRASSTVSPHPDSDGDEDAAYLDSLRAAAAHGSAGAFSRAAAWACDQRRFFVTAKGYFGIGPEVLRPDDKVVVLFGGKVPFVLRRVTGKEAKWSLILEILIW</sequence>
<dbReference type="PANTHER" id="PTHR24148">
    <property type="entry name" value="ANKYRIN REPEAT DOMAIN-CONTAINING PROTEIN 39 HOMOLOG-RELATED"/>
    <property type="match status" value="1"/>
</dbReference>
<feature type="transmembrane region" description="Helical" evidence="1">
    <location>
        <begin position="36"/>
        <end position="64"/>
    </location>
</feature>
<evidence type="ECO:0000259" key="2">
    <source>
        <dbReference type="Pfam" id="PF06985"/>
    </source>
</evidence>
<evidence type="ECO:0000256" key="1">
    <source>
        <dbReference type="SAM" id="Phobius"/>
    </source>
</evidence>
<gene>
    <name evidence="3" type="ORF">M501DRAFT_992705</name>
</gene>
<keyword evidence="4" id="KW-1185">Reference proteome</keyword>
<organism evidence="3 4">
    <name type="scientific">Patellaria atrata CBS 101060</name>
    <dbReference type="NCBI Taxonomy" id="1346257"/>
    <lineage>
        <taxon>Eukaryota</taxon>
        <taxon>Fungi</taxon>
        <taxon>Dikarya</taxon>
        <taxon>Ascomycota</taxon>
        <taxon>Pezizomycotina</taxon>
        <taxon>Dothideomycetes</taxon>
        <taxon>Dothideomycetes incertae sedis</taxon>
        <taxon>Patellariales</taxon>
        <taxon>Patellariaceae</taxon>
        <taxon>Patellaria</taxon>
    </lineage>
</organism>
<name>A0A9P4VQV9_9PEZI</name>
<dbReference type="EMBL" id="MU006096">
    <property type="protein sequence ID" value="KAF2838755.1"/>
    <property type="molecule type" value="Genomic_DNA"/>
</dbReference>
<accession>A0A9P4VQV9</accession>
<proteinExistence type="predicted"/>
<dbReference type="Pfam" id="PF26639">
    <property type="entry name" value="Het-6_barrel"/>
    <property type="match status" value="1"/>
</dbReference>
<keyword evidence="1" id="KW-0472">Membrane</keyword>
<dbReference type="PANTHER" id="PTHR24148:SF64">
    <property type="entry name" value="HETEROKARYON INCOMPATIBILITY DOMAIN-CONTAINING PROTEIN"/>
    <property type="match status" value="1"/>
</dbReference>